<sequence length="332" mass="36125">MSNIVLRLLLVCLGSFVLTALLGRVLIPALHALKAGQSIREIGPKWHQVKSGTPTMGGIMFIVPTALLVIFCDLPALRDGVYDHLLVLGLALVYGLIGFLDDFVKVRLHRNLGLTALQKLLLQLAAALLFLWLLRGTGSLTYDLYVPFFNVSFAIPWPVYLIFAGFVIVGCVNAVNLTDGIDGLAAGVTTPVMVFFAAAAYLWGSDTLALFPAALTGGLLGFLVYNFHPAKVFMGDTGSLFLGGAVCGMAFALDMPLVLILVGIVYIVETVSVMMQVTYFKLTHGKRIFRMTPIHHHFEMGGWSEVKIFSVFTGVTVLMCLLAWLGIFHRFG</sequence>
<reference evidence="10" key="1">
    <citation type="submission" date="2020-10" db="EMBL/GenBank/DDBJ databases">
        <authorList>
            <person name="Gilroy R."/>
        </authorList>
    </citation>
    <scope>NUCLEOTIDE SEQUENCE</scope>
    <source>
        <strain evidence="10">ChiSjej2B20-13462</strain>
    </source>
</reference>
<dbReference type="GO" id="GO:0046872">
    <property type="term" value="F:metal ion binding"/>
    <property type="evidence" value="ECO:0007669"/>
    <property type="project" value="UniProtKB-KW"/>
</dbReference>
<feature type="transmembrane region" description="Helical" evidence="7">
    <location>
        <begin position="308"/>
        <end position="328"/>
    </location>
</feature>
<dbReference type="Proteomes" id="UP000886874">
    <property type="component" value="Unassembled WGS sequence"/>
</dbReference>
<evidence type="ECO:0000256" key="9">
    <source>
        <dbReference type="PIRSR" id="PIRSR600715-1"/>
    </source>
</evidence>
<feature type="transmembrane region" description="Helical" evidence="7">
    <location>
        <begin position="240"/>
        <end position="268"/>
    </location>
</feature>
<feature type="transmembrane region" description="Helical" evidence="7">
    <location>
        <begin position="112"/>
        <end position="134"/>
    </location>
</feature>
<dbReference type="InterPro" id="IPR018480">
    <property type="entry name" value="PNAcMuramoyl-5peptid_Trfase_CS"/>
</dbReference>
<dbReference type="PROSITE" id="PS01347">
    <property type="entry name" value="MRAY_1"/>
    <property type="match status" value="1"/>
</dbReference>
<comment type="caution">
    <text evidence="10">The sequence shown here is derived from an EMBL/GenBank/DDBJ whole genome shotgun (WGS) entry which is preliminary data.</text>
</comment>
<feature type="transmembrane region" description="Helical" evidence="7">
    <location>
        <begin position="154"/>
        <end position="177"/>
    </location>
</feature>
<comment type="similarity">
    <text evidence="2 7">Belongs to the glycosyltransferase 4 family. MraY subfamily.</text>
</comment>
<keyword evidence="7 9" id="KW-0479">Metal-binding</keyword>
<feature type="transmembrane region" description="Helical" evidence="7">
    <location>
        <begin position="54"/>
        <end position="76"/>
    </location>
</feature>
<evidence type="ECO:0000256" key="8">
    <source>
        <dbReference type="NCBIfam" id="TIGR00445"/>
    </source>
</evidence>
<organism evidence="10 11">
    <name type="scientific">Candidatus Avoscillospira stercorigallinarum</name>
    <dbReference type="NCBI Taxonomy" id="2840708"/>
    <lineage>
        <taxon>Bacteria</taxon>
        <taxon>Bacillati</taxon>
        <taxon>Bacillota</taxon>
        <taxon>Clostridia</taxon>
        <taxon>Eubacteriales</taxon>
        <taxon>Oscillospiraceae</taxon>
        <taxon>Oscillospiraceae incertae sedis</taxon>
        <taxon>Candidatus Avoscillospira</taxon>
    </lineage>
</organism>
<dbReference type="AlphaFoldDB" id="A0A9D0Z6P2"/>
<dbReference type="HAMAP" id="MF_00038">
    <property type="entry name" value="MraY"/>
    <property type="match status" value="1"/>
</dbReference>
<feature type="binding site" evidence="9">
    <location>
        <position position="176"/>
    </location>
    <ligand>
        <name>Mg(2+)</name>
        <dbReference type="ChEBI" id="CHEBI:18420"/>
    </ligand>
</feature>
<keyword evidence="7" id="KW-0132">Cell division</keyword>
<dbReference type="GO" id="GO:0071555">
    <property type="term" value="P:cell wall organization"/>
    <property type="evidence" value="ECO:0007669"/>
    <property type="project" value="UniProtKB-KW"/>
</dbReference>
<comment type="subcellular location">
    <subcellularLocation>
        <location evidence="7">Cell membrane</location>
        <topology evidence="7">Multi-pass membrane protein</topology>
    </subcellularLocation>
    <subcellularLocation>
        <location evidence="1">Membrane</location>
        <topology evidence="1">Multi-pass membrane protein</topology>
    </subcellularLocation>
</comment>
<keyword evidence="3 7" id="KW-0808">Transferase</keyword>
<dbReference type="NCBIfam" id="TIGR00445">
    <property type="entry name" value="mraY"/>
    <property type="match status" value="1"/>
</dbReference>
<dbReference type="EMBL" id="DVFN01000094">
    <property type="protein sequence ID" value="HIQ69984.1"/>
    <property type="molecule type" value="Genomic_DNA"/>
</dbReference>
<keyword evidence="7" id="KW-1003">Cell membrane</keyword>
<dbReference type="PANTHER" id="PTHR22926">
    <property type="entry name" value="PHOSPHO-N-ACETYLMURAMOYL-PENTAPEPTIDE-TRANSFERASE"/>
    <property type="match status" value="1"/>
</dbReference>
<comment type="pathway">
    <text evidence="7">Cell wall biogenesis; peptidoglycan biosynthesis.</text>
</comment>
<keyword evidence="6 7" id="KW-0472">Membrane</keyword>
<dbReference type="GO" id="GO:0051301">
    <property type="term" value="P:cell division"/>
    <property type="evidence" value="ECO:0007669"/>
    <property type="project" value="UniProtKB-KW"/>
</dbReference>
<reference evidence="10" key="2">
    <citation type="journal article" date="2021" name="PeerJ">
        <title>Extensive microbial diversity within the chicken gut microbiome revealed by metagenomics and culture.</title>
        <authorList>
            <person name="Gilroy R."/>
            <person name="Ravi A."/>
            <person name="Getino M."/>
            <person name="Pursley I."/>
            <person name="Horton D.L."/>
            <person name="Alikhan N.F."/>
            <person name="Baker D."/>
            <person name="Gharbi K."/>
            <person name="Hall N."/>
            <person name="Watson M."/>
            <person name="Adriaenssens E.M."/>
            <person name="Foster-Nyarko E."/>
            <person name="Jarju S."/>
            <person name="Secka A."/>
            <person name="Antonio M."/>
            <person name="Oren A."/>
            <person name="Chaudhuri R.R."/>
            <person name="La Ragione R."/>
            <person name="Hildebrand F."/>
            <person name="Pallen M.J."/>
        </authorList>
    </citation>
    <scope>NUCLEOTIDE SEQUENCE</scope>
    <source>
        <strain evidence="10">ChiSjej2B20-13462</strain>
    </source>
</reference>
<protein>
    <recommendedName>
        <fullName evidence="7 8">Phospho-N-acetylmuramoyl-pentapeptide-transferase</fullName>
        <ecNumber evidence="7 8">2.7.8.13</ecNumber>
    </recommendedName>
    <alternativeName>
        <fullName evidence="7">UDP-MurNAc-pentapeptide phosphotransferase</fullName>
    </alternativeName>
</protein>
<keyword evidence="7" id="KW-0133">Cell shape</keyword>
<evidence type="ECO:0000256" key="3">
    <source>
        <dbReference type="ARBA" id="ARBA00022679"/>
    </source>
</evidence>
<dbReference type="Pfam" id="PF10555">
    <property type="entry name" value="MraY_sig1"/>
    <property type="match status" value="1"/>
</dbReference>
<dbReference type="Pfam" id="PF00953">
    <property type="entry name" value="Glycos_transf_4"/>
    <property type="match status" value="1"/>
</dbReference>
<dbReference type="CDD" id="cd06852">
    <property type="entry name" value="GT_MraY"/>
    <property type="match status" value="1"/>
</dbReference>
<dbReference type="EC" id="2.7.8.13" evidence="7 8"/>
<keyword evidence="7" id="KW-0573">Peptidoglycan synthesis</keyword>
<feature type="transmembrane region" description="Helical" evidence="7">
    <location>
        <begin position="6"/>
        <end position="33"/>
    </location>
</feature>
<evidence type="ECO:0000256" key="2">
    <source>
        <dbReference type="ARBA" id="ARBA00005583"/>
    </source>
</evidence>
<dbReference type="PROSITE" id="PS01348">
    <property type="entry name" value="MRAY_2"/>
    <property type="match status" value="1"/>
</dbReference>
<comment type="function">
    <text evidence="7">Catalyzes the initial step of the lipid cycle reactions in the biosynthesis of the cell wall peptidoglycan: transfers peptidoglycan precursor phospho-MurNAc-pentapeptide from UDP-MurNAc-pentapeptide onto the lipid carrier undecaprenyl phosphate, yielding undecaprenyl-pyrophosphoryl-MurNAc-pentapeptide, known as lipid I.</text>
</comment>
<dbReference type="GO" id="GO:0008360">
    <property type="term" value="P:regulation of cell shape"/>
    <property type="evidence" value="ECO:0007669"/>
    <property type="project" value="UniProtKB-KW"/>
</dbReference>
<evidence type="ECO:0000313" key="10">
    <source>
        <dbReference type="EMBL" id="HIQ69984.1"/>
    </source>
</evidence>
<evidence type="ECO:0000256" key="4">
    <source>
        <dbReference type="ARBA" id="ARBA00022692"/>
    </source>
</evidence>
<feature type="transmembrane region" description="Helical" evidence="7">
    <location>
        <begin position="209"/>
        <end position="228"/>
    </location>
</feature>
<evidence type="ECO:0000256" key="6">
    <source>
        <dbReference type="ARBA" id="ARBA00023136"/>
    </source>
</evidence>
<dbReference type="GO" id="GO:0009252">
    <property type="term" value="P:peptidoglycan biosynthetic process"/>
    <property type="evidence" value="ECO:0007669"/>
    <property type="project" value="UniProtKB-UniRule"/>
</dbReference>
<keyword evidence="7" id="KW-0961">Cell wall biogenesis/degradation</keyword>
<feature type="binding site" evidence="9">
    <location>
        <position position="236"/>
    </location>
    <ligand>
        <name>Mg(2+)</name>
        <dbReference type="ChEBI" id="CHEBI:18420"/>
    </ligand>
</feature>
<dbReference type="InterPro" id="IPR003524">
    <property type="entry name" value="PNAcMuramoyl-5peptid_Trfase"/>
</dbReference>
<comment type="catalytic activity">
    <reaction evidence="7">
        <text>UDP-N-acetyl-alpha-D-muramoyl-L-alanyl-gamma-D-glutamyl-meso-2,6-diaminopimeloyl-D-alanyl-D-alanine + di-trans,octa-cis-undecaprenyl phosphate = di-trans,octa-cis-undecaprenyl diphospho-N-acetyl-alpha-D-muramoyl-L-alanyl-D-glutamyl-meso-2,6-diaminopimeloyl-D-alanyl-D-alanine + UMP</text>
        <dbReference type="Rhea" id="RHEA:28386"/>
        <dbReference type="ChEBI" id="CHEBI:57865"/>
        <dbReference type="ChEBI" id="CHEBI:60392"/>
        <dbReference type="ChEBI" id="CHEBI:61386"/>
        <dbReference type="ChEBI" id="CHEBI:61387"/>
        <dbReference type="EC" id="2.7.8.13"/>
    </reaction>
</comment>
<evidence type="ECO:0000256" key="7">
    <source>
        <dbReference type="HAMAP-Rule" id="MF_00038"/>
    </source>
</evidence>
<keyword evidence="4 7" id="KW-0812">Transmembrane</keyword>
<keyword evidence="5 7" id="KW-1133">Transmembrane helix</keyword>
<evidence type="ECO:0000256" key="5">
    <source>
        <dbReference type="ARBA" id="ARBA00022989"/>
    </source>
</evidence>
<keyword evidence="7" id="KW-0131">Cell cycle</keyword>
<feature type="transmembrane region" description="Helical" evidence="7">
    <location>
        <begin position="184"/>
        <end position="203"/>
    </location>
</feature>
<gene>
    <name evidence="7" type="primary">mraY</name>
    <name evidence="10" type="ORF">IAA67_06620</name>
</gene>
<keyword evidence="7 9" id="KW-0460">Magnesium</keyword>
<proteinExistence type="inferred from homology"/>
<evidence type="ECO:0000313" key="11">
    <source>
        <dbReference type="Proteomes" id="UP000886874"/>
    </source>
</evidence>
<feature type="transmembrane region" description="Helical" evidence="7">
    <location>
        <begin position="82"/>
        <end position="100"/>
    </location>
</feature>
<dbReference type="InterPro" id="IPR000715">
    <property type="entry name" value="Glycosyl_transferase_4"/>
</dbReference>
<dbReference type="GO" id="GO:0005886">
    <property type="term" value="C:plasma membrane"/>
    <property type="evidence" value="ECO:0007669"/>
    <property type="project" value="UniProtKB-SubCell"/>
</dbReference>
<dbReference type="PANTHER" id="PTHR22926:SF5">
    <property type="entry name" value="PHOSPHO-N-ACETYLMURAMOYL-PENTAPEPTIDE-TRANSFERASE HOMOLOG"/>
    <property type="match status" value="1"/>
</dbReference>
<name>A0A9D0Z6P2_9FIRM</name>
<dbReference type="GO" id="GO:0008963">
    <property type="term" value="F:phospho-N-acetylmuramoyl-pentapeptide-transferase activity"/>
    <property type="evidence" value="ECO:0007669"/>
    <property type="project" value="UniProtKB-UniRule"/>
</dbReference>
<evidence type="ECO:0000256" key="1">
    <source>
        <dbReference type="ARBA" id="ARBA00004141"/>
    </source>
</evidence>
<comment type="cofactor">
    <cofactor evidence="7 9">
        <name>Mg(2+)</name>
        <dbReference type="ChEBI" id="CHEBI:18420"/>
    </cofactor>
</comment>
<accession>A0A9D0Z6P2</accession>